<keyword evidence="6" id="KW-1185">Reference proteome</keyword>
<dbReference type="PROSITE" id="PS50102">
    <property type="entry name" value="RRM"/>
    <property type="match status" value="1"/>
</dbReference>
<feature type="compositionally biased region" description="Polar residues" evidence="3">
    <location>
        <begin position="16"/>
        <end position="25"/>
    </location>
</feature>
<evidence type="ECO:0000256" key="3">
    <source>
        <dbReference type="SAM" id="MobiDB-lite"/>
    </source>
</evidence>
<dbReference type="Pfam" id="PF00076">
    <property type="entry name" value="RRM_1"/>
    <property type="match status" value="1"/>
</dbReference>
<feature type="compositionally biased region" description="Basic and acidic residues" evidence="3">
    <location>
        <begin position="218"/>
        <end position="234"/>
    </location>
</feature>
<comment type="caution">
    <text evidence="5">The sequence shown here is derived from an EMBL/GenBank/DDBJ whole genome shotgun (WGS) entry which is preliminary data.</text>
</comment>
<dbReference type="InterPro" id="IPR035979">
    <property type="entry name" value="RBD_domain_sf"/>
</dbReference>
<gene>
    <name evidence="5" type="primary">Alyref2</name>
    <name evidence="5" type="ORF">Anas_13204</name>
</gene>
<dbReference type="GO" id="GO:0003729">
    <property type="term" value="F:mRNA binding"/>
    <property type="evidence" value="ECO:0007669"/>
    <property type="project" value="TreeGrafter"/>
</dbReference>
<feature type="region of interest" description="Disordered" evidence="3">
    <location>
        <begin position="188"/>
        <end position="255"/>
    </location>
</feature>
<dbReference type="Gene3D" id="3.30.70.330">
    <property type="match status" value="1"/>
</dbReference>
<dbReference type="GO" id="GO:0006406">
    <property type="term" value="P:mRNA export from nucleus"/>
    <property type="evidence" value="ECO:0007669"/>
    <property type="project" value="TreeGrafter"/>
</dbReference>
<dbReference type="InterPro" id="IPR051229">
    <property type="entry name" value="ALYREF_mRNA_export"/>
</dbReference>
<dbReference type="Proteomes" id="UP000326759">
    <property type="component" value="Unassembled WGS sequence"/>
</dbReference>
<evidence type="ECO:0000256" key="1">
    <source>
        <dbReference type="ARBA" id="ARBA00022884"/>
    </source>
</evidence>
<keyword evidence="1 2" id="KW-0694">RNA-binding</keyword>
<protein>
    <submittedName>
        <fullName evidence="5">Aly/REF export factor 2</fullName>
    </submittedName>
</protein>
<dbReference type="PANTHER" id="PTHR19965">
    <property type="entry name" value="RNA AND EXPORT FACTOR BINDING PROTEIN"/>
    <property type="match status" value="1"/>
</dbReference>
<evidence type="ECO:0000256" key="2">
    <source>
        <dbReference type="PROSITE-ProRule" id="PRU00176"/>
    </source>
</evidence>
<dbReference type="InterPro" id="IPR000504">
    <property type="entry name" value="RRM_dom"/>
</dbReference>
<evidence type="ECO:0000313" key="5">
    <source>
        <dbReference type="EMBL" id="KAB7496161.1"/>
    </source>
</evidence>
<evidence type="ECO:0000259" key="4">
    <source>
        <dbReference type="PROSITE" id="PS50102"/>
    </source>
</evidence>
<dbReference type="SMART" id="SM00360">
    <property type="entry name" value="RRM"/>
    <property type="match status" value="1"/>
</dbReference>
<accession>A0A5N5SPX8</accession>
<dbReference type="PANTHER" id="PTHR19965:SF82">
    <property type="entry name" value="THO COMPLEX SUBUNIT 4"/>
    <property type="match status" value="1"/>
</dbReference>
<organism evidence="5 6">
    <name type="scientific">Armadillidium nasatum</name>
    <dbReference type="NCBI Taxonomy" id="96803"/>
    <lineage>
        <taxon>Eukaryota</taxon>
        <taxon>Metazoa</taxon>
        <taxon>Ecdysozoa</taxon>
        <taxon>Arthropoda</taxon>
        <taxon>Crustacea</taxon>
        <taxon>Multicrustacea</taxon>
        <taxon>Malacostraca</taxon>
        <taxon>Eumalacostraca</taxon>
        <taxon>Peracarida</taxon>
        <taxon>Isopoda</taxon>
        <taxon>Oniscidea</taxon>
        <taxon>Crinocheta</taxon>
        <taxon>Armadillidiidae</taxon>
        <taxon>Armadillidium</taxon>
    </lineage>
</organism>
<dbReference type="OrthoDB" id="1049195at2759"/>
<feature type="domain" description="RRM" evidence="4">
    <location>
        <begin position="95"/>
        <end position="172"/>
    </location>
</feature>
<proteinExistence type="predicted"/>
<dbReference type="EMBL" id="SEYY01021681">
    <property type="protein sequence ID" value="KAB7496161.1"/>
    <property type="molecule type" value="Genomic_DNA"/>
</dbReference>
<dbReference type="AlphaFoldDB" id="A0A5N5SPX8"/>
<name>A0A5N5SPX8_9CRUS</name>
<dbReference type="CDD" id="cd12680">
    <property type="entry name" value="RRM_THOC4"/>
    <property type="match status" value="1"/>
</dbReference>
<feature type="compositionally biased region" description="Low complexity" evidence="3">
    <location>
        <begin position="45"/>
        <end position="55"/>
    </location>
</feature>
<dbReference type="Pfam" id="PF13865">
    <property type="entry name" value="FoP_duplication"/>
    <property type="match status" value="1"/>
</dbReference>
<dbReference type="GO" id="GO:0005634">
    <property type="term" value="C:nucleus"/>
    <property type="evidence" value="ECO:0007669"/>
    <property type="project" value="TreeGrafter"/>
</dbReference>
<dbReference type="InterPro" id="IPR025715">
    <property type="entry name" value="FoP_C"/>
</dbReference>
<reference evidence="5 6" key="1">
    <citation type="journal article" date="2019" name="PLoS Biol.">
        <title>Sex chromosomes control vertical transmission of feminizing Wolbachia symbionts in an isopod.</title>
        <authorList>
            <person name="Becking T."/>
            <person name="Chebbi M.A."/>
            <person name="Giraud I."/>
            <person name="Moumen B."/>
            <person name="Laverre T."/>
            <person name="Caubet Y."/>
            <person name="Peccoud J."/>
            <person name="Gilbert C."/>
            <person name="Cordaux R."/>
        </authorList>
    </citation>
    <scope>NUCLEOTIDE SEQUENCE [LARGE SCALE GENOMIC DNA]</scope>
    <source>
        <strain evidence="5">ANa2</strain>
        <tissue evidence="5">Whole body excluding digestive tract and cuticle</tissue>
    </source>
</reference>
<evidence type="ECO:0000313" key="6">
    <source>
        <dbReference type="Proteomes" id="UP000326759"/>
    </source>
</evidence>
<sequence length="269" mass="28544">MSNIDMSLSDFISKNKISARNKNSARGNRGGGRRTRGGGRGRGSTRGQAPANNRNRTPRRGFRNAKSIGNVGGGGFNMYYGRPAALTTSAGNKPAKLSISNLEFGVTDADLKELFSEFGMLRSSCVHYNRAGRSLGTAYVVFERRTDALKAVTKYNGVYLDGRPMRIEIEGGDRIGNASVMNGTRLGGGVNVKRLQGGPKPIGGRRAQRGGAGRGRGKRESIGGKKVGKGDSKGRPRKKGGPGRGTPKKVPTAAELDAELEEYASQATK</sequence>
<dbReference type="InterPro" id="IPR012677">
    <property type="entry name" value="Nucleotide-bd_a/b_plait_sf"/>
</dbReference>
<feature type="region of interest" description="Disordered" evidence="3">
    <location>
        <begin position="16"/>
        <end position="67"/>
    </location>
</feature>
<dbReference type="SUPFAM" id="SSF54928">
    <property type="entry name" value="RNA-binding domain, RBD"/>
    <property type="match status" value="1"/>
</dbReference>